<dbReference type="Proteomes" id="UP000007151">
    <property type="component" value="Unassembled WGS sequence"/>
</dbReference>
<evidence type="ECO:0000313" key="1">
    <source>
        <dbReference type="EMBL" id="OWR46538.1"/>
    </source>
</evidence>
<feature type="non-terminal residue" evidence="1">
    <location>
        <position position="1"/>
    </location>
</feature>
<protein>
    <submittedName>
        <fullName evidence="1">SET domain containing 3</fullName>
    </submittedName>
</protein>
<dbReference type="InParanoid" id="A0A212EYG5"/>
<evidence type="ECO:0000313" key="2">
    <source>
        <dbReference type="Proteomes" id="UP000007151"/>
    </source>
</evidence>
<name>A0A212EYG5_DANPL</name>
<sequence>GQFFRSKWGRFEITFLGRNATAAKSYVAHCHCQMNLRCH</sequence>
<comment type="caution">
    <text evidence="1">The sequence shown here is derived from an EMBL/GenBank/DDBJ whole genome shotgun (WGS) entry which is preliminary data.</text>
</comment>
<reference evidence="1 2" key="1">
    <citation type="journal article" date="2011" name="Cell">
        <title>The monarch butterfly genome yields insights into long-distance migration.</title>
        <authorList>
            <person name="Zhan S."/>
            <person name="Merlin C."/>
            <person name="Boore J.L."/>
            <person name="Reppert S.M."/>
        </authorList>
    </citation>
    <scope>NUCLEOTIDE SEQUENCE [LARGE SCALE GENOMIC DNA]</scope>
    <source>
        <strain evidence="1">F-2</strain>
    </source>
</reference>
<dbReference type="EMBL" id="AGBW02011509">
    <property type="protein sequence ID" value="OWR46538.1"/>
    <property type="molecule type" value="Genomic_DNA"/>
</dbReference>
<proteinExistence type="predicted"/>
<organism evidence="1 2">
    <name type="scientific">Danaus plexippus plexippus</name>
    <dbReference type="NCBI Taxonomy" id="278856"/>
    <lineage>
        <taxon>Eukaryota</taxon>
        <taxon>Metazoa</taxon>
        <taxon>Ecdysozoa</taxon>
        <taxon>Arthropoda</taxon>
        <taxon>Hexapoda</taxon>
        <taxon>Insecta</taxon>
        <taxon>Pterygota</taxon>
        <taxon>Neoptera</taxon>
        <taxon>Endopterygota</taxon>
        <taxon>Lepidoptera</taxon>
        <taxon>Glossata</taxon>
        <taxon>Ditrysia</taxon>
        <taxon>Papilionoidea</taxon>
        <taxon>Nymphalidae</taxon>
        <taxon>Danainae</taxon>
        <taxon>Danaini</taxon>
        <taxon>Danaina</taxon>
        <taxon>Danaus</taxon>
        <taxon>Danaus</taxon>
    </lineage>
</organism>
<dbReference type="KEGG" id="dpl:KGM_206683B"/>
<keyword evidence="2" id="KW-1185">Reference proteome</keyword>
<accession>A0A212EYG5</accession>
<dbReference type="AlphaFoldDB" id="A0A212EYG5"/>
<gene>
    <name evidence="1" type="ORF">KGM_206683B</name>
</gene>